<dbReference type="Proteomes" id="UP000008698">
    <property type="component" value="Unassembled WGS sequence"/>
</dbReference>
<dbReference type="EMBL" id="DS985214">
    <property type="protein sequence ID" value="EEY14966.1"/>
    <property type="molecule type" value="Genomic_DNA"/>
</dbReference>
<evidence type="ECO:0000256" key="1">
    <source>
        <dbReference type="SAM" id="MobiDB-lite"/>
    </source>
</evidence>
<sequence>MKNAVRAGGDGDVSKTGSGGNWYERVTESHDSLVRISQQAAQNNDCSAAWARLVAFSSRLHFQACVQVQVQVQDKRSHASAELTIMRQNRLDEGGFVDHAHGKVVNR</sequence>
<dbReference type="AlphaFoldDB" id="C9S8Z3"/>
<organism evidence="3">
    <name type="scientific">Verticillium alfalfae (strain VaMs.102 / ATCC MYA-4576 / FGSC 10136)</name>
    <name type="common">Verticillium wilt of alfalfa</name>
    <name type="synonym">Verticillium albo-atrum</name>
    <dbReference type="NCBI Taxonomy" id="526221"/>
    <lineage>
        <taxon>Eukaryota</taxon>
        <taxon>Fungi</taxon>
        <taxon>Dikarya</taxon>
        <taxon>Ascomycota</taxon>
        <taxon>Pezizomycotina</taxon>
        <taxon>Sordariomycetes</taxon>
        <taxon>Hypocreomycetidae</taxon>
        <taxon>Glomerellales</taxon>
        <taxon>Plectosphaerellaceae</taxon>
        <taxon>Verticillium</taxon>
    </lineage>
</organism>
<name>C9S8Z3_VERA1</name>
<evidence type="ECO:0000313" key="2">
    <source>
        <dbReference type="EMBL" id="EEY14966.1"/>
    </source>
</evidence>
<gene>
    <name evidence="2" type="ORF">VDBG_01075</name>
</gene>
<dbReference type="HOGENOM" id="CLU_2211960_0_0_1"/>
<dbReference type="RefSeq" id="XP_003009392.1">
    <property type="nucleotide sequence ID" value="XM_003009346.1"/>
</dbReference>
<evidence type="ECO:0000313" key="3">
    <source>
        <dbReference type="Proteomes" id="UP000008698"/>
    </source>
</evidence>
<reference evidence="3" key="1">
    <citation type="journal article" date="2011" name="PLoS Pathog.">
        <title>Comparative genomics yields insights into niche adaptation of plant vascular wilt pathogens.</title>
        <authorList>
            <person name="Klosterman S.J."/>
            <person name="Subbarao K.V."/>
            <person name="Kang S."/>
            <person name="Veronese P."/>
            <person name="Gold S.E."/>
            <person name="Thomma B.P.H.J."/>
            <person name="Chen Z."/>
            <person name="Henrissat B."/>
            <person name="Lee Y.-H."/>
            <person name="Park J."/>
            <person name="Garcia-Pedrajas M.D."/>
            <person name="Barbara D.J."/>
            <person name="Anchieta A."/>
            <person name="de Jonge R."/>
            <person name="Santhanam P."/>
            <person name="Maruthachalam K."/>
            <person name="Atallah Z."/>
            <person name="Amyotte S.G."/>
            <person name="Paz Z."/>
            <person name="Inderbitzin P."/>
            <person name="Hayes R.J."/>
            <person name="Heiman D.I."/>
            <person name="Young S."/>
            <person name="Zeng Q."/>
            <person name="Engels R."/>
            <person name="Galagan J."/>
            <person name="Cuomo C.A."/>
            <person name="Dobinson K.F."/>
            <person name="Ma L.-J."/>
        </authorList>
    </citation>
    <scope>NUCLEOTIDE SEQUENCE [LARGE SCALE GENOMIC DNA]</scope>
    <source>
        <strain evidence="3">VaMs.102 / ATCC MYA-4576 / FGSC 10136</strain>
    </source>
</reference>
<protein>
    <submittedName>
        <fullName evidence="2">Predicted protein</fullName>
    </submittedName>
</protein>
<proteinExistence type="predicted"/>
<feature type="region of interest" description="Disordered" evidence="1">
    <location>
        <begin position="1"/>
        <end position="22"/>
    </location>
</feature>
<keyword evidence="3" id="KW-1185">Reference proteome</keyword>
<dbReference type="KEGG" id="val:VDBG_01075"/>
<accession>C9S8Z3</accession>
<dbReference type="GeneID" id="9530975"/>